<dbReference type="SUPFAM" id="SSF56300">
    <property type="entry name" value="Metallo-dependent phosphatases"/>
    <property type="match status" value="1"/>
</dbReference>
<organism evidence="4 5">
    <name type="scientific">Paenibacillus jilunlii</name>
    <dbReference type="NCBI Taxonomy" id="682956"/>
    <lineage>
        <taxon>Bacteria</taxon>
        <taxon>Bacillati</taxon>
        <taxon>Bacillota</taxon>
        <taxon>Bacilli</taxon>
        <taxon>Bacillales</taxon>
        <taxon>Paenibacillaceae</taxon>
        <taxon>Paenibacillus</taxon>
    </lineage>
</organism>
<dbReference type="PANTHER" id="PTHR30337:SF7">
    <property type="entry name" value="PHOSPHOESTERASE"/>
    <property type="match status" value="1"/>
</dbReference>
<evidence type="ECO:0000256" key="1">
    <source>
        <dbReference type="ARBA" id="ARBA00022801"/>
    </source>
</evidence>
<dbReference type="AlphaFoldDB" id="A0A1G9GC74"/>
<feature type="region of interest" description="Disordered" evidence="2">
    <location>
        <begin position="467"/>
        <end position="507"/>
    </location>
</feature>
<gene>
    <name evidence="4" type="ORF">SAMN05216191_101320</name>
</gene>
<evidence type="ECO:0000256" key="2">
    <source>
        <dbReference type="SAM" id="MobiDB-lite"/>
    </source>
</evidence>
<dbReference type="Pfam" id="PF00149">
    <property type="entry name" value="Metallophos"/>
    <property type="match status" value="1"/>
</dbReference>
<dbReference type="GO" id="GO:0004527">
    <property type="term" value="F:exonuclease activity"/>
    <property type="evidence" value="ECO:0007669"/>
    <property type="project" value="UniProtKB-KW"/>
</dbReference>
<dbReference type="EMBL" id="FNGM01000001">
    <property type="protein sequence ID" value="SDK98227.1"/>
    <property type="molecule type" value="Genomic_DNA"/>
</dbReference>
<evidence type="ECO:0000259" key="3">
    <source>
        <dbReference type="Pfam" id="PF00149"/>
    </source>
</evidence>
<keyword evidence="1" id="KW-0378">Hydrolase</keyword>
<dbReference type="RefSeq" id="WP_244280668.1">
    <property type="nucleotide sequence ID" value="NZ_CP048429.1"/>
</dbReference>
<feature type="domain" description="Calcineurin-like phosphoesterase" evidence="3">
    <location>
        <begin position="4"/>
        <end position="205"/>
    </location>
</feature>
<dbReference type="InterPro" id="IPR004843">
    <property type="entry name" value="Calcineurin-like_PHP"/>
</dbReference>
<proteinExistence type="predicted"/>
<name>A0A1G9GC74_9BACL</name>
<dbReference type="InterPro" id="IPR041796">
    <property type="entry name" value="Mre11_N"/>
</dbReference>
<dbReference type="PANTHER" id="PTHR30337">
    <property type="entry name" value="COMPONENT OF ATP-DEPENDENT DSDNA EXONUCLEASE"/>
    <property type="match status" value="1"/>
</dbReference>
<sequence length="507" mass="55929">MIPFRFLHAADLHLDSRFAGLAQLPQAIRSYLRESTFAALGRLVGVAVQEEVDFVVISGDVYDISDASLQGQLRFQDALQELGRHGIAVFLIHGNHDPLDGPRLSTEPPGHVTVFGGSEPGQAIARRRSDGQEVAVVSGISYPSAKVTENTALQFTRRPGSDLYHIALLHGNVDGDPQHETYSPCSRKDLIGRGYDYWALGHIHKRSILNEQPPIVYPGNIQGRSVKETGPKGCYVVDVNGEGQAALHFHELDGVRWHVRELSIDGLADEAQWTGAVEQAVEEVRDEYPELMSVVRFRLTGRGPVHKALAGKGAAEDLLAELQRREALRAERKEYAGLVWTEGFALETGLAIDRGRLVQEDSFLGEMLRLAGRSEHSSAEFEELMDSALKPLLESRELRRILASVSPEEKLGWLRNAAELGITLLAGLDEHAETMPAGGENRMGENIRQEQLQIDAGMLTDGLSMSPVSEAESIMQKKNDEELQHDTEQKARTQAVKPIRWERGDAG</sequence>
<keyword evidence="4" id="KW-0540">Nuclease</keyword>
<dbReference type="InterPro" id="IPR050535">
    <property type="entry name" value="DNA_Repair-Maintenance_Comp"/>
</dbReference>
<dbReference type="Gene3D" id="3.60.21.10">
    <property type="match status" value="1"/>
</dbReference>
<evidence type="ECO:0000313" key="4">
    <source>
        <dbReference type="EMBL" id="SDK98227.1"/>
    </source>
</evidence>
<reference evidence="4 5" key="1">
    <citation type="submission" date="2016-10" db="EMBL/GenBank/DDBJ databases">
        <authorList>
            <person name="de Groot N.N."/>
        </authorList>
    </citation>
    <scope>NUCLEOTIDE SEQUENCE [LARGE SCALE GENOMIC DNA]</scope>
    <source>
        <strain evidence="4 5">CGMCC 1.10239</strain>
    </source>
</reference>
<accession>A0A1G9GC74</accession>
<evidence type="ECO:0000313" key="5">
    <source>
        <dbReference type="Proteomes" id="UP000182783"/>
    </source>
</evidence>
<dbReference type="InterPro" id="IPR029052">
    <property type="entry name" value="Metallo-depent_PP-like"/>
</dbReference>
<feature type="compositionally biased region" description="Basic and acidic residues" evidence="2">
    <location>
        <begin position="475"/>
        <end position="491"/>
    </location>
</feature>
<keyword evidence="4" id="KW-0269">Exonuclease</keyword>
<dbReference type="CDD" id="cd00840">
    <property type="entry name" value="MPP_Mre11_N"/>
    <property type="match status" value="1"/>
</dbReference>
<dbReference type="Proteomes" id="UP000182783">
    <property type="component" value="Unassembled WGS sequence"/>
</dbReference>
<protein>
    <submittedName>
        <fullName evidence="4">DNA repair exonuclease SbcCD nuclease subunit</fullName>
    </submittedName>
</protein>